<gene>
    <name evidence="7" type="ORF">DFR87_05330</name>
</gene>
<feature type="domain" description="4Fe-4S ferredoxin-type" evidence="6">
    <location>
        <begin position="19"/>
        <end position="50"/>
    </location>
</feature>
<keyword evidence="1" id="KW-0004">4Fe-4S</keyword>
<dbReference type="Pfam" id="PF02754">
    <property type="entry name" value="CCG"/>
    <property type="match status" value="2"/>
</dbReference>
<sequence>MYTLNKDNSSFFDSNKLQSEFIRQASVCHGCRLCFNYCPSFPKMFQYTDKKGPTKLTLEDLFDVASDCFHCNMCFVNCPYTPPHEFNMDFPHLMAWAWLYYKSKTGLSLRDRLFEMLDAATLVRPIAKKFLDGGKEFMGISPDAPSLRLADRGFLKSVKPKKISNPVAKVVLFHTCLVENFYPEIGEDLVEVFNALNIEVAVDNFPCCGAPMLDVGDADRLKKNAERNYRMLMEYVNKGYDIVSPIPTCTLFLTKEYKYVLDREPIKVYDSMEYLMKLKKEGKIDWKGEIPKNVFYHTPCHLKHLKVGLPGVQAMRSLKLKVDISNMGCSGIDGGWGLRNYGKAKAVGAKMMEAFANSKADILATECPLAGLQIEKASGRKAVHPISLLKEVIKNNSGK</sequence>
<keyword evidence="4" id="KW-0408">Iron</keyword>
<dbReference type="PROSITE" id="PS00198">
    <property type="entry name" value="4FE4S_FER_1"/>
    <property type="match status" value="1"/>
</dbReference>
<evidence type="ECO:0000313" key="8">
    <source>
        <dbReference type="Proteomes" id="UP000247586"/>
    </source>
</evidence>
<dbReference type="PROSITE" id="PS51379">
    <property type="entry name" value="4FE4S_FER_2"/>
    <property type="match status" value="1"/>
</dbReference>
<dbReference type="AlphaFoldDB" id="A0A2U9IT36"/>
<dbReference type="Gene3D" id="3.30.70.20">
    <property type="match status" value="1"/>
</dbReference>
<dbReference type="PANTHER" id="PTHR32479">
    <property type="entry name" value="GLYCOLATE OXIDASE IRON-SULFUR SUBUNIT"/>
    <property type="match status" value="1"/>
</dbReference>
<dbReference type="SUPFAM" id="SSF54862">
    <property type="entry name" value="4Fe-4S ferredoxins"/>
    <property type="match status" value="1"/>
</dbReference>
<protein>
    <submittedName>
        <fullName evidence="7">Glycerol-3-phosphate dehydrogenase</fullName>
    </submittedName>
</protein>
<dbReference type="InterPro" id="IPR004017">
    <property type="entry name" value="Cys_rich_dom"/>
</dbReference>
<dbReference type="PANTHER" id="PTHR32479:SF19">
    <property type="entry name" value="ANAEROBIC GLYCEROL-3-PHOSPHATE DEHYDROGENASE SUBUNIT C"/>
    <property type="match status" value="1"/>
</dbReference>
<keyword evidence="8" id="KW-1185">Reference proteome</keyword>
<dbReference type="GO" id="GO:0046872">
    <property type="term" value="F:metal ion binding"/>
    <property type="evidence" value="ECO:0007669"/>
    <property type="project" value="UniProtKB-KW"/>
</dbReference>
<dbReference type="GO" id="GO:0051539">
    <property type="term" value="F:4 iron, 4 sulfur cluster binding"/>
    <property type="evidence" value="ECO:0007669"/>
    <property type="project" value="UniProtKB-KW"/>
</dbReference>
<evidence type="ECO:0000256" key="1">
    <source>
        <dbReference type="ARBA" id="ARBA00022485"/>
    </source>
</evidence>
<name>A0A2U9IT36_9CREN</name>
<evidence type="ECO:0000313" key="7">
    <source>
        <dbReference type="EMBL" id="AWR99219.1"/>
    </source>
</evidence>
<evidence type="ECO:0000256" key="4">
    <source>
        <dbReference type="ARBA" id="ARBA00023004"/>
    </source>
</evidence>
<dbReference type="InterPro" id="IPR017900">
    <property type="entry name" value="4Fe4S_Fe_S_CS"/>
</dbReference>
<dbReference type="OrthoDB" id="35334at2157"/>
<dbReference type="RefSeq" id="WP_110369064.1">
    <property type="nucleotide sequence ID" value="NZ_CP029287.2"/>
</dbReference>
<dbReference type="EMBL" id="CP029287">
    <property type="protein sequence ID" value="AWR99219.1"/>
    <property type="molecule type" value="Genomic_DNA"/>
</dbReference>
<reference evidence="8" key="2">
    <citation type="submission" date="2020-03" db="EMBL/GenBank/DDBJ databases">
        <title>Complete Genome Sequences of Extremely Thermoacidophilic, Metal-Mobilizing Type-Strain Members of the Archaeal Family Sulfolobaceae: Acidianus brierleyi DSM-1651T, Acidianus sulfidivorans DSM-18786T, Metallosphaera hakonensis DSM-7519T, and Metallosphaera prunae DSM-10039T.</title>
        <authorList>
            <person name="Counts J.A."/>
            <person name="Kelly R.M."/>
        </authorList>
    </citation>
    <scope>NUCLEOTIDE SEQUENCE [LARGE SCALE GENOMIC DNA]</scope>
    <source>
        <strain evidence="8">HO1-1</strain>
    </source>
</reference>
<keyword evidence="3" id="KW-0677">Repeat</keyword>
<evidence type="ECO:0000256" key="2">
    <source>
        <dbReference type="ARBA" id="ARBA00022723"/>
    </source>
</evidence>
<proteinExistence type="predicted"/>
<dbReference type="GeneID" id="36834742"/>
<accession>A0A2U9IT36</accession>
<evidence type="ECO:0000256" key="5">
    <source>
        <dbReference type="ARBA" id="ARBA00023014"/>
    </source>
</evidence>
<dbReference type="Proteomes" id="UP000247586">
    <property type="component" value="Chromosome"/>
</dbReference>
<dbReference type="GO" id="GO:0016491">
    <property type="term" value="F:oxidoreductase activity"/>
    <property type="evidence" value="ECO:0007669"/>
    <property type="project" value="UniProtKB-ARBA"/>
</dbReference>
<keyword evidence="5" id="KW-0411">Iron-sulfur</keyword>
<evidence type="ECO:0000259" key="6">
    <source>
        <dbReference type="PROSITE" id="PS51379"/>
    </source>
</evidence>
<evidence type="ECO:0000256" key="3">
    <source>
        <dbReference type="ARBA" id="ARBA00022737"/>
    </source>
</evidence>
<dbReference type="KEGG" id="mhk:DFR87_05330"/>
<keyword evidence="2" id="KW-0479">Metal-binding</keyword>
<reference evidence="8" key="3">
    <citation type="submission" date="2020-03" db="EMBL/GenBank/DDBJ databases">
        <title>Sequencing and Assembly of Multiple Reported Metal-Biooxidizing Members of the Extremely Thermoacidophilic Archaeal Family Sulfolobaceae.</title>
        <authorList>
            <person name="Counts J.A."/>
            <person name="Kelly R.M."/>
        </authorList>
    </citation>
    <scope>NUCLEOTIDE SEQUENCE [LARGE SCALE GENOMIC DNA]</scope>
    <source>
        <strain evidence="8">HO1-1</strain>
    </source>
</reference>
<organism evidence="7 8">
    <name type="scientific">Metallosphaera hakonensis JCM 8857 = DSM 7519</name>
    <dbReference type="NCBI Taxonomy" id="1293036"/>
    <lineage>
        <taxon>Archaea</taxon>
        <taxon>Thermoproteota</taxon>
        <taxon>Thermoprotei</taxon>
        <taxon>Sulfolobales</taxon>
        <taxon>Sulfolobaceae</taxon>
        <taxon>Metallosphaera</taxon>
    </lineage>
</organism>
<reference evidence="7 8" key="1">
    <citation type="submission" date="2018-05" db="EMBL/GenBank/DDBJ databases">
        <title>Complete Genome Sequences of Extremely Thermoacidophilic, Metal-Mobilizing Type-Strain Members of the Archaeal Family Sulfolobaceae: Acidianus brierleyi DSM-1651T, Acidianus sulfidivorans DSM-18786T, Metallosphaera hakonensis DSM-7519T, and Metallosphaera prunae DSM-10039T.</title>
        <authorList>
            <person name="Counts J.A."/>
            <person name="Kelly R.M."/>
        </authorList>
    </citation>
    <scope>NUCLEOTIDE SEQUENCE [LARGE SCALE GENOMIC DNA]</scope>
    <source>
        <strain evidence="7 8">HO1-1</strain>
    </source>
</reference>
<dbReference type="InterPro" id="IPR017896">
    <property type="entry name" value="4Fe4S_Fe-S-bd"/>
</dbReference>
<dbReference type="STRING" id="1293036.GCA_001315825_01101"/>